<evidence type="ECO:0000259" key="2">
    <source>
        <dbReference type="PROSITE" id="PS50280"/>
    </source>
</evidence>
<dbReference type="InterPro" id="IPR050869">
    <property type="entry name" value="H3K4_H4K5_MeTrfase"/>
</dbReference>
<dbReference type="SMART" id="SM00317">
    <property type="entry name" value="SET"/>
    <property type="match status" value="1"/>
</dbReference>
<sequence>MNVQVQVSKIGEKEKSPLQRVTLVATKDFKAGDTIFTEKPMVTALDADLMGTSQYCSYCLKAIPNGSAIQVPLDPFHSAYCSTQCQHDAEEQYQTLLFSTIPPATPSNPAPVRTKAQVEERKKAQEQFVETVKESGKTGALLVLRFVGRLIADEHARLVGENKTDDGLPKVEEESKLNYSFYDYTERLRSLVLTSGPQDEKELAQSREVLRLAVDGMEAFLDDERFMLLKGKMAYNCYGVTYDTGRTNKPSPHGPTESFERTRTPHGTMHQVGSALYRVASYINHSCAPSARPVFASGTAELSIVAAQDIKAGEEITVSYVDTKKRSKDKNLADARKHRRLELARGWGFACDCTRCAEEASNMSSDGSENGEALPTHQVRLDPAAERYFNEANA</sequence>
<dbReference type="PROSITE" id="PS50280">
    <property type="entry name" value="SET"/>
    <property type="match status" value="1"/>
</dbReference>
<dbReference type="OrthoDB" id="2154253at2759"/>
<accession>G4TQR8</accession>
<dbReference type="InterPro" id="IPR046341">
    <property type="entry name" value="SET_dom_sf"/>
</dbReference>
<dbReference type="PANTHER" id="PTHR12197">
    <property type="entry name" value="HISTONE-LYSINE N-METHYLTRANSFERASE SMYD"/>
    <property type="match status" value="1"/>
</dbReference>
<keyword evidence="4" id="KW-1185">Reference proteome</keyword>
<dbReference type="GO" id="GO:0005634">
    <property type="term" value="C:nucleus"/>
    <property type="evidence" value="ECO:0007669"/>
    <property type="project" value="TreeGrafter"/>
</dbReference>
<dbReference type="SUPFAM" id="SSF82199">
    <property type="entry name" value="SET domain"/>
    <property type="match status" value="1"/>
</dbReference>
<proteinExistence type="predicted"/>
<dbReference type="Pfam" id="PF00856">
    <property type="entry name" value="SET"/>
    <property type="match status" value="1"/>
</dbReference>
<dbReference type="Gene3D" id="6.10.140.2220">
    <property type="match status" value="1"/>
</dbReference>
<evidence type="ECO:0000313" key="3">
    <source>
        <dbReference type="EMBL" id="CCA73661.1"/>
    </source>
</evidence>
<dbReference type="HOGENOM" id="CLU_016261_0_0_1"/>
<feature type="region of interest" description="Disordered" evidence="1">
    <location>
        <begin position="246"/>
        <end position="266"/>
    </location>
</feature>
<dbReference type="eggNOG" id="KOG2084">
    <property type="taxonomic scope" value="Eukaryota"/>
</dbReference>
<evidence type="ECO:0000313" key="4">
    <source>
        <dbReference type="Proteomes" id="UP000007148"/>
    </source>
</evidence>
<dbReference type="Gene3D" id="1.10.220.160">
    <property type="match status" value="1"/>
</dbReference>
<organism evidence="3 4">
    <name type="scientific">Serendipita indica (strain DSM 11827)</name>
    <name type="common">Root endophyte fungus</name>
    <name type="synonym">Piriformospora indica</name>
    <dbReference type="NCBI Taxonomy" id="1109443"/>
    <lineage>
        <taxon>Eukaryota</taxon>
        <taxon>Fungi</taxon>
        <taxon>Dikarya</taxon>
        <taxon>Basidiomycota</taxon>
        <taxon>Agaricomycotina</taxon>
        <taxon>Agaricomycetes</taxon>
        <taxon>Sebacinales</taxon>
        <taxon>Serendipitaceae</taxon>
        <taxon>Serendipita</taxon>
    </lineage>
</organism>
<dbReference type="AlphaFoldDB" id="G4TQR8"/>
<dbReference type="PANTHER" id="PTHR12197:SF251">
    <property type="entry name" value="EG:BACR7C10.4 PROTEIN"/>
    <property type="match status" value="1"/>
</dbReference>
<dbReference type="Gene3D" id="2.170.270.10">
    <property type="entry name" value="SET domain"/>
    <property type="match status" value="1"/>
</dbReference>
<dbReference type="CDD" id="cd20071">
    <property type="entry name" value="SET_SMYD"/>
    <property type="match status" value="1"/>
</dbReference>
<feature type="region of interest" description="Disordered" evidence="1">
    <location>
        <begin position="361"/>
        <end position="382"/>
    </location>
</feature>
<reference evidence="3 4" key="1">
    <citation type="journal article" date="2011" name="PLoS Pathog.">
        <title>Endophytic Life Strategies Decoded by Genome and Transcriptome Analyses of the Mutualistic Root Symbiont Piriformospora indica.</title>
        <authorList>
            <person name="Zuccaro A."/>
            <person name="Lahrmann U."/>
            <person name="Guldener U."/>
            <person name="Langen G."/>
            <person name="Pfiffi S."/>
            <person name="Biedenkopf D."/>
            <person name="Wong P."/>
            <person name="Samans B."/>
            <person name="Grimm C."/>
            <person name="Basiewicz M."/>
            <person name="Murat C."/>
            <person name="Martin F."/>
            <person name="Kogel K.H."/>
        </authorList>
    </citation>
    <scope>NUCLEOTIDE SEQUENCE [LARGE SCALE GENOMIC DNA]</scope>
    <source>
        <strain evidence="3 4">DSM 11827</strain>
    </source>
</reference>
<dbReference type="EMBL" id="CAFZ01000242">
    <property type="protein sequence ID" value="CCA73661.1"/>
    <property type="molecule type" value="Genomic_DNA"/>
</dbReference>
<evidence type="ECO:0000256" key="1">
    <source>
        <dbReference type="SAM" id="MobiDB-lite"/>
    </source>
</evidence>
<dbReference type="STRING" id="1109443.G4TQR8"/>
<name>G4TQR8_SERID</name>
<dbReference type="Proteomes" id="UP000007148">
    <property type="component" value="Unassembled WGS sequence"/>
</dbReference>
<feature type="domain" description="SET" evidence="2">
    <location>
        <begin position="3"/>
        <end position="321"/>
    </location>
</feature>
<comment type="caution">
    <text evidence="3">The sequence shown here is derived from an EMBL/GenBank/DDBJ whole genome shotgun (WGS) entry which is preliminary data.</text>
</comment>
<dbReference type="InterPro" id="IPR001214">
    <property type="entry name" value="SET_dom"/>
</dbReference>
<protein>
    <recommendedName>
        <fullName evidence="2">SET domain-containing protein</fullName>
    </recommendedName>
</protein>
<gene>
    <name evidence="3" type="ORF">PIIN_07614</name>
</gene>
<dbReference type="OMA" id="GKMLYNA"/>
<dbReference type="InParanoid" id="G4TQR8"/>